<evidence type="ECO:0000256" key="3">
    <source>
        <dbReference type="SAM" id="SignalP"/>
    </source>
</evidence>
<evidence type="ECO:0000256" key="1">
    <source>
        <dbReference type="ARBA" id="ARBA00005622"/>
    </source>
</evidence>
<feature type="chain" id="PRO_5047538788" evidence="3">
    <location>
        <begin position="18"/>
        <end position="273"/>
    </location>
</feature>
<reference evidence="5" key="1">
    <citation type="journal article" date="2019" name="Int. J. Syst. Evol. Microbiol.">
        <title>The Global Catalogue of Microorganisms (GCM) 10K type strain sequencing project: providing services to taxonomists for standard genome sequencing and annotation.</title>
        <authorList>
            <consortium name="The Broad Institute Genomics Platform"/>
            <consortium name="The Broad Institute Genome Sequencing Center for Infectious Disease"/>
            <person name="Wu L."/>
            <person name="Ma J."/>
        </authorList>
    </citation>
    <scope>NUCLEOTIDE SEQUENCE [LARGE SCALE GENOMIC DNA]</scope>
    <source>
        <strain evidence="5">KCTC 42953</strain>
    </source>
</reference>
<dbReference type="SUPFAM" id="SSF53474">
    <property type="entry name" value="alpha/beta-Hydrolases"/>
    <property type="match status" value="1"/>
</dbReference>
<feature type="signal peptide" evidence="3">
    <location>
        <begin position="1"/>
        <end position="17"/>
    </location>
</feature>
<keyword evidence="2 4" id="KW-0378">Hydrolase</keyword>
<name>A0ABV7JE98_9GAMM</name>
<protein>
    <submittedName>
        <fullName evidence="4">Alpha/beta hydrolase</fullName>
    </submittedName>
</protein>
<evidence type="ECO:0000313" key="5">
    <source>
        <dbReference type="Proteomes" id="UP001595533"/>
    </source>
</evidence>
<organism evidence="4 5">
    <name type="scientific">Marinicella sediminis</name>
    <dbReference type="NCBI Taxonomy" id="1792834"/>
    <lineage>
        <taxon>Bacteria</taxon>
        <taxon>Pseudomonadati</taxon>
        <taxon>Pseudomonadota</taxon>
        <taxon>Gammaproteobacteria</taxon>
        <taxon>Lysobacterales</taxon>
        <taxon>Marinicellaceae</taxon>
        <taxon>Marinicella</taxon>
    </lineage>
</organism>
<dbReference type="PANTHER" id="PTHR40841">
    <property type="entry name" value="SIDEROPHORE TRIACETYLFUSARININE C ESTERASE"/>
    <property type="match status" value="1"/>
</dbReference>
<keyword evidence="5" id="KW-1185">Reference proteome</keyword>
<sequence>MKSLLLIVLLSCPIVQADSLTHMTALQGVDYMPLKSAVNGHQYHIYVQSPAPQAGDQQRYPVVYLLDGGNLFPMLAPYHHYLQTTEELSPVILVGISYGTTDWKKGNRRSTDFTLPADDRAHYGGAAAFHQMMTDELFPLIEQKYPTDSSRRILMGHSIGGQFALYAAQHQPHTFAGLIASNPAIHRNTAQFLQDPEPTSAQPRLFIMQADGDDERFKKPRKTWLEHWQRNPHHWIMKVMTVEGHHHMSSVPAAYRQGMLWLNNIFSQNTETQ</sequence>
<dbReference type="Gene3D" id="3.40.50.1820">
    <property type="entry name" value="alpha/beta hydrolase"/>
    <property type="match status" value="1"/>
</dbReference>
<accession>A0ABV7JE98</accession>
<dbReference type="PANTHER" id="PTHR40841:SF2">
    <property type="entry name" value="SIDEROPHORE-DEGRADING ESTERASE (EUROFUNG)"/>
    <property type="match status" value="1"/>
</dbReference>
<proteinExistence type="inferred from homology"/>
<keyword evidence="3" id="KW-0732">Signal</keyword>
<dbReference type="EMBL" id="JBHRTS010000007">
    <property type="protein sequence ID" value="MFC3195118.1"/>
    <property type="molecule type" value="Genomic_DNA"/>
</dbReference>
<dbReference type="InterPro" id="IPR000801">
    <property type="entry name" value="Esterase-like"/>
</dbReference>
<dbReference type="Proteomes" id="UP001595533">
    <property type="component" value="Unassembled WGS sequence"/>
</dbReference>
<dbReference type="GO" id="GO:0016787">
    <property type="term" value="F:hydrolase activity"/>
    <property type="evidence" value="ECO:0007669"/>
    <property type="project" value="UniProtKB-KW"/>
</dbReference>
<dbReference type="Pfam" id="PF00756">
    <property type="entry name" value="Esterase"/>
    <property type="match status" value="1"/>
</dbReference>
<dbReference type="InterPro" id="IPR029058">
    <property type="entry name" value="AB_hydrolase_fold"/>
</dbReference>
<dbReference type="RefSeq" id="WP_077411791.1">
    <property type="nucleotide sequence ID" value="NZ_JBHRTS010000007.1"/>
</dbReference>
<gene>
    <name evidence="4" type="ORF">ACFODZ_12770</name>
</gene>
<evidence type="ECO:0000313" key="4">
    <source>
        <dbReference type="EMBL" id="MFC3195118.1"/>
    </source>
</evidence>
<evidence type="ECO:0000256" key="2">
    <source>
        <dbReference type="ARBA" id="ARBA00022801"/>
    </source>
</evidence>
<dbReference type="InterPro" id="IPR052558">
    <property type="entry name" value="Siderophore_Hydrolase_D"/>
</dbReference>
<comment type="similarity">
    <text evidence="1">Belongs to the esterase D family.</text>
</comment>
<comment type="caution">
    <text evidence="4">The sequence shown here is derived from an EMBL/GenBank/DDBJ whole genome shotgun (WGS) entry which is preliminary data.</text>
</comment>